<evidence type="ECO:0000256" key="2">
    <source>
        <dbReference type="SAM" id="SignalP"/>
    </source>
</evidence>
<keyword evidence="4" id="KW-0675">Receptor</keyword>
<accession>A0A6G7YN54</accession>
<dbReference type="RefSeq" id="WP_166410568.1">
    <property type="nucleotide sequence ID" value="NZ_CP049869.1"/>
</dbReference>
<dbReference type="InterPro" id="IPR012910">
    <property type="entry name" value="Plug_dom"/>
</dbReference>
<keyword evidence="2" id="KW-0732">Signal</keyword>
<dbReference type="EMBL" id="CP049869">
    <property type="protein sequence ID" value="QIK78175.1"/>
    <property type="molecule type" value="Genomic_DNA"/>
</dbReference>
<keyword evidence="5" id="KW-1185">Reference proteome</keyword>
<dbReference type="SUPFAM" id="SSF50956">
    <property type="entry name" value="Thermostable phytase (3-phytase)"/>
    <property type="match status" value="1"/>
</dbReference>
<gene>
    <name evidence="4" type="ORF">G7077_03865</name>
</gene>
<evidence type="ECO:0000256" key="1">
    <source>
        <dbReference type="SAM" id="MobiDB-lite"/>
    </source>
</evidence>
<evidence type="ECO:0000313" key="4">
    <source>
        <dbReference type="EMBL" id="QIK78175.1"/>
    </source>
</evidence>
<evidence type="ECO:0000259" key="3">
    <source>
        <dbReference type="Pfam" id="PF07715"/>
    </source>
</evidence>
<feature type="domain" description="TonB-dependent receptor plug" evidence="3">
    <location>
        <begin position="74"/>
        <end position="171"/>
    </location>
</feature>
<feature type="region of interest" description="Disordered" evidence="1">
    <location>
        <begin position="28"/>
        <end position="47"/>
    </location>
</feature>
<reference evidence="4 5" key="1">
    <citation type="submission" date="2020-03" db="EMBL/GenBank/DDBJ databases">
        <title>Sphingomonas sp. nov., isolated from fish.</title>
        <authorList>
            <person name="Hyun D.-W."/>
            <person name="Bae J.-W."/>
        </authorList>
    </citation>
    <scope>NUCLEOTIDE SEQUENCE [LARGE SCALE GENOMIC DNA]</scope>
    <source>
        <strain evidence="4 5">HDW15B</strain>
    </source>
</reference>
<dbReference type="SUPFAM" id="SSF56935">
    <property type="entry name" value="Porins"/>
    <property type="match status" value="1"/>
</dbReference>
<evidence type="ECO:0000313" key="5">
    <source>
        <dbReference type="Proteomes" id="UP000503222"/>
    </source>
</evidence>
<dbReference type="PANTHER" id="PTHR40980">
    <property type="entry name" value="PLUG DOMAIN-CONTAINING PROTEIN"/>
    <property type="match status" value="1"/>
</dbReference>
<name>A0A6G7YN54_9SPHN</name>
<feature type="signal peptide" evidence="2">
    <location>
        <begin position="1"/>
        <end position="27"/>
    </location>
</feature>
<dbReference type="Gene3D" id="2.170.130.10">
    <property type="entry name" value="TonB-dependent receptor, plug domain"/>
    <property type="match status" value="1"/>
</dbReference>
<dbReference type="AlphaFoldDB" id="A0A6G7YN54"/>
<feature type="region of interest" description="Disordered" evidence="1">
    <location>
        <begin position="190"/>
        <end position="213"/>
    </location>
</feature>
<protein>
    <submittedName>
        <fullName evidence="4">TonB-dependent receptor plug domain-containing protein</fullName>
    </submittedName>
</protein>
<dbReference type="PANTHER" id="PTHR40980:SF3">
    <property type="entry name" value="TONB-DEPENDENT RECEPTOR-LIKE BETA-BARREL DOMAIN-CONTAINING PROTEIN"/>
    <property type="match status" value="1"/>
</dbReference>
<dbReference type="InterPro" id="IPR037066">
    <property type="entry name" value="Plug_dom_sf"/>
</dbReference>
<dbReference type="Pfam" id="PF07715">
    <property type="entry name" value="Plug"/>
    <property type="match status" value="1"/>
</dbReference>
<feature type="chain" id="PRO_5026252814" evidence="2">
    <location>
        <begin position="28"/>
        <end position="213"/>
    </location>
</feature>
<proteinExistence type="predicted"/>
<organism evidence="4 5">
    <name type="scientific">Sphingomonas piscis</name>
    <dbReference type="NCBI Taxonomy" id="2714943"/>
    <lineage>
        <taxon>Bacteria</taxon>
        <taxon>Pseudomonadati</taxon>
        <taxon>Pseudomonadota</taxon>
        <taxon>Alphaproteobacteria</taxon>
        <taxon>Sphingomonadales</taxon>
        <taxon>Sphingomonadaceae</taxon>
        <taxon>Sphingomonas</taxon>
    </lineage>
</organism>
<dbReference type="KEGG" id="spii:G7077_03865"/>
<sequence length="213" mass="22103">MTSFRHRARCGACSLAIAISWSGQALAQQAPTPPAEDGSLATESRTNDVPLDEIVVTGSRPIAESEAAALNVQRRADSIVAVAASDAVGRLPDQNVAQAASRLPGVAVERDQGQARYISLRGAPNCWTTLSFDGLNVVSSEGPAGRFRVAPGALGSTEETDGITFHAGAFGPTYPRGLLVVQDGVNPPNHRISSWSAGPTFSPPDVSWGDEGA</sequence>
<dbReference type="Proteomes" id="UP000503222">
    <property type="component" value="Chromosome"/>
</dbReference>